<gene>
    <name evidence="4" type="ORF">K7472_19315</name>
</gene>
<dbReference type="Pfam" id="PF00857">
    <property type="entry name" value="Isochorismatase"/>
    <property type="match status" value="1"/>
</dbReference>
<accession>A0ABS7QUU6</accession>
<dbReference type="Proteomes" id="UP001198565">
    <property type="component" value="Unassembled WGS sequence"/>
</dbReference>
<dbReference type="InterPro" id="IPR036380">
    <property type="entry name" value="Isochorismatase-like_sf"/>
</dbReference>
<keyword evidence="5" id="KW-1185">Reference proteome</keyword>
<keyword evidence="1" id="KW-0378">Hydrolase</keyword>
<dbReference type="EMBL" id="JAINVZ010000013">
    <property type="protein sequence ID" value="MBY8886987.1"/>
    <property type="molecule type" value="Genomic_DNA"/>
</dbReference>
<dbReference type="InterPro" id="IPR050272">
    <property type="entry name" value="Isochorismatase-like_hydrls"/>
</dbReference>
<dbReference type="Gene3D" id="3.40.50.850">
    <property type="entry name" value="Isochorismatase-like"/>
    <property type="match status" value="1"/>
</dbReference>
<dbReference type="PRINTS" id="PR01398">
    <property type="entry name" value="ISCHRISMTASE"/>
</dbReference>
<proteinExistence type="predicted"/>
<organism evidence="4 5">
    <name type="scientific">Streptantibioticus parmotrematis</name>
    <dbReference type="NCBI Taxonomy" id="2873249"/>
    <lineage>
        <taxon>Bacteria</taxon>
        <taxon>Bacillati</taxon>
        <taxon>Actinomycetota</taxon>
        <taxon>Actinomycetes</taxon>
        <taxon>Kitasatosporales</taxon>
        <taxon>Streptomycetaceae</taxon>
        <taxon>Streptantibioticus</taxon>
    </lineage>
</organism>
<dbReference type="InterPro" id="IPR016291">
    <property type="entry name" value="Isochorismatase"/>
</dbReference>
<evidence type="ECO:0000259" key="3">
    <source>
        <dbReference type="Pfam" id="PF00857"/>
    </source>
</evidence>
<evidence type="ECO:0000313" key="5">
    <source>
        <dbReference type="Proteomes" id="UP001198565"/>
    </source>
</evidence>
<name>A0ABS7QUU6_9ACTN</name>
<dbReference type="PANTHER" id="PTHR43540">
    <property type="entry name" value="PEROXYUREIDOACRYLATE/UREIDOACRYLATE AMIDOHYDROLASE-RELATED"/>
    <property type="match status" value="1"/>
</dbReference>
<sequence length="246" mass="26543">MTGGGIPAIEPYAMPEAQCLPANRVGWECDPSRAMLLVHDLQNYFVAPFTSDAPPLSVLAETVPALARRARALGIPVAYSAQPGSQSERQRGLQLDMWGAGIGSDPRDAEIWEAARPQPGDSLLVKWRYDAFHRTELADLLRREGRDQLIVTGIYAHIGCLMTSAQAFMRDIQVFFVADAVADFSREDHEAALRWAAGRCARVLTTEALLATLPEPPTGLAGTSVPVEAGPRHVAHTPSAPPRGTA</sequence>
<evidence type="ECO:0000256" key="2">
    <source>
        <dbReference type="SAM" id="MobiDB-lite"/>
    </source>
</evidence>
<comment type="caution">
    <text evidence="4">The sequence shown here is derived from an EMBL/GenBank/DDBJ whole genome shotgun (WGS) entry which is preliminary data.</text>
</comment>
<evidence type="ECO:0000313" key="4">
    <source>
        <dbReference type="EMBL" id="MBY8886987.1"/>
    </source>
</evidence>
<dbReference type="PANTHER" id="PTHR43540:SF3">
    <property type="entry name" value="ENTEROBACTIN SYNTHASE COMPONENT B"/>
    <property type="match status" value="1"/>
</dbReference>
<protein>
    <submittedName>
        <fullName evidence="4">Isochorismatase family protein</fullName>
    </submittedName>
</protein>
<dbReference type="SUPFAM" id="SSF52499">
    <property type="entry name" value="Isochorismatase-like hydrolases"/>
    <property type="match status" value="1"/>
</dbReference>
<dbReference type="RefSeq" id="WP_222979742.1">
    <property type="nucleotide sequence ID" value="NZ_JAINVZ010000013.1"/>
</dbReference>
<dbReference type="InterPro" id="IPR000868">
    <property type="entry name" value="Isochorismatase-like_dom"/>
</dbReference>
<evidence type="ECO:0000256" key="1">
    <source>
        <dbReference type="ARBA" id="ARBA00022801"/>
    </source>
</evidence>
<feature type="domain" description="Isochorismatase-like" evidence="3">
    <location>
        <begin position="35"/>
        <end position="207"/>
    </location>
</feature>
<reference evidence="4 5" key="1">
    <citation type="submission" date="2021-08" db="EMBL/GenBank/DDBJ databases">
        <title>Streptomyces sp. PTM05 isolated from lichen.</title>
        <authorList>
            <person name="Somphong A."/>
            <person name="Phongsopitanun W."/>
            <person name="Tanasupawat S."/>
        </authorList>
    </citation>
    <scope>NUCLEOTIDE SEQUENCE [LARGE SCALE GENOMIC DNA]</scope>
    <source>
        <strain evidence="4 5">Ptm05</strain>
    </source>
</reference>
<feature type="region of interest" description="Disordered" evidence="2">
    <location>
        <begin position="215"/>
        <end position="246"/>
    </location>
</feature>